<evidence type="ECO:0000313" key="1">
    <source>
        <dbReference type="EMBL" id="MCX7570970.1"/>
    </source>
</evidence>
<evidence type="ECO:0000313" key="2">
    <source>
        <dbReference type="Proteomes" id="UP001208017"/>
    </source>
</evidence>
<reference evidence="1 2" key="1">
    <citation type="submission" date="2022-11" db="EMBL/GenBank/DDBJ databases">
        <title>Study of microbial diversity in lake waters.</title>
        <authorList>
            <person name="Zhang J."/>
        </authorList>
    </citation>
    <scope>NUCLEOTIDE SEQUENCE [LARGE SCALE GENOMIC DNA]</scope>
    <source>
        <strain evidence="1 2">DT12</strain>
    </source>
</reference>
<sequence>MDIYNDLSSRFVVESKQLGATEEELNQLRAISPIDVPSEYAEIVKQATDLEINVDSSMYLRIWGPSRCIELNEAHNVHMYMPHSLAIGDDEGGRGLFYLSGKSGFGLYVTGFGNLDIDEAEYLAPTLNDLLKNNVGVERLLEY</sequence>
<comment type="caution">
    <text evidence="1">The sequence shown here is derived from an EMBL/GenBank/DDBJ whole genome shotgun (WGS) entry which is preliminary data.</text>
</comment>
<dbReference type="InterPro" id="IPR037883">
    <property type="entry name" value="Knr4/Smi1-like_sf"/>
</dbReference>
<dbReference type="RefSeq" id="WP_267152222.1">
    <property type="nucleotide sequence ID" value="NZ_JAPMLT010000008.1"/>
</dbReference>
<organism evidence="1 2">
    <name type="scientific">Tumebacillus lacus</name>
    <dbReference type="NCBI Taxonomy" id="2995335"/>
    <lineage>
        <taxon>Bacteria</taxon>
        <taxon>Bacillati</taxon>
        <taxon>Bacillota</taxon>
        <taxon>Bacilli</taxon>
        <taxon>Bacillales</taxon>
        <taxon>Alicyclobacillaceae</taxon>
        <taxon>Tumebacillus</taxon>
    </lineage>
</organism>
<name>A0ABT3X5W4_9BACL</name>
<proteinExistence type="predicted"/>
<accession>A0ABT3X5W4</accession>
<protein>
    <submittedName>
        <fullName evidence="1">SMI1/KNR4 family protein</fullName>
    </submittedName>
</protein>
<dbReference type="Proteomes" id="UP001208017">
    <property type="component" value="Unassembled WGS sequence"/>
</dbReference>
<dbReference type="EMBL" id="JAPMLT010000008">
    <property type="protein sequence ID" value="MCX7570970.1"/>
    <property type="molecule type" value="Genomic_DNA"/>
</dbReference>
<gene>
    <name evidence="1" type="ORF">OS242_13555</name>
</gene>
<dbReference type="Gene3D" id="3.40.1580.10">
    <property type="entry name" value="SMI1/KNR4-like"/>
    <property type="match status" value="1"/>
</dbReference>
<dbReference type="SUPFAM" id="SSF160631">
    <property type="entry name" value="SMI1/KNR4-like"/>
    <property type="match status" value="1"/>
</dbReference>
<keyword evidence="2" id="KW-1185">Reference proteome</keyword>